<dbReference type="AlphaFoldDB" id="A0A9K3ELP2"/>
<keyword evidence="1" id="KW-0812">Transmembrane</keyword>
<comment type="caution">
    <text evidence="2">The sequence shown here is derived from an EMBL/GenBank/DDBJ whole genome shotgun (WGS) entry which is preliminary data.</text>
</comment>
<reference evidence="2" key="2">
    <citation type="submission" date="2020-06" db="EMBL/GenBank/DDBJ databases">
        <title>Helianthus annuus Genome sequencing and assembly Release 2.</title>
        <authorList>
            <person name="Gouzy J."/>
            <person name="Langlade N."/>
            <person name="Munos S."/>
        </authorList>
    </citation>
    <scope>NUCLEOTIDE SEQUENCE</scope>
    <source>
        <tissue evidence="2">Leaves</tissue>
    </source>
</reference>
<dbReference type="EMBL" id="MNCJ02000328">
    <property type="protein sequence ID" value="KAF5774259.1"/>
    <property type="molecule type" value="Genomic_DNA"/>
</dbReference>
<keyword evidence="1" id="KW-1133">Transmembrane helix</keyword>
<proteinExistence type="predicted"/>
<name>A0A9K3ELP2_HELAN</name>
<keyword evidence="1" id="KW-0472">Membrane</keyword>
<accession>A0A9K3ELP2</accession>
<protein>
    <submittedName>
        <fullName evidence="2">Uncharacterized protein</fullName>
    </submittedName>
</protein>
<organism evidence="2 3">
    <name type="scientific">Helianthus annuus</name>
    <name type="common">Common sunflower</name>
    <dbReference type="NCBI Taxonomy" id="4232"/>
    <lineage>
        <taxon>Eukaryota</taxon>
        <taxon>Viridiplantae</taxon>
        <taxon>Streptophyta</taxon>
        <taxon>Embryophyta</taxon>
        <taxon>Tracheophyta</taxon>
        <taxon>Spermatophyta</taxon>
        <taxon>Magnoliopsida</taxon>
        <taxon>eudicotyledons</taxon>
        <taxon>Gunneridae</taxon>
        <taxon>Pentapetalae</taxon>
        <taxon>asterids</taxon>
        <taxon>campanulids</taxon>
        <taxon>Asterales</taxon>
        <taxon>Asteraceae</taxon>
        <taxon>Asteroideae</taxon>
        <taxon>Heliantheae alliance</taxon>
        <taxon>Heliantheae</taxon>
        <taxon>Helianthus</taxon>
    </lineage>
</organism>
<sequence length="41" mass="4501">MTDISPIFPTSVPFFLVLPFVFLLMSFLLATIVSVLQVAKG</sequence>
<evidence type="ECO:0000256" key="1">
    <source>
        <dbReference type="SAM" id="Phobius"/>
    </source>
</evidence>
<dbReference type="Proteomes" id="UP000215914">
    <property type="component" value="Unassembled WGS sequence"/>
</dbReference>
<feature type="transmembrane region" description="Helical" evidence="1">
    <location>
        <begin position="12"/>
        <end position="36"/>
    </location>
</feature>
<reference evidence="2" key="1">
    <citation type="journal article" date="2017" name="Nature">
        <title>The sunflower genome provides insights into oil metabolism, flowering and Asterid evolution.</title>
        <authorList>
            <person name="Badouin H."/>
            <person name="Gouzy J."/>
            <person name="Grassa C.J."/>
            <person name="Murat F."/>
            <person name="Staton S.E."/>
            <person name="Cottret L."/>
            <person name="Lelandais-Briere C."/>
            <person name="Owens G.L."/>
            <person name="Carrere S."/>
            <person name="Mayjonade B."/>
            <person name="Legrand L."/>
            <person name="Gill N."/>
            <person name="Kane N.C."/>
            <person name="Bowers J.E."/>
            <person name="Hubner S."/>
            <person name="Bellec A."/>
            <person name="Berard A."/>
            <person name="Berges H."/>
            <person name="Blanchet N."/>
            <person name="Boniface M.C."/>
            <person name="Brunel D."/>
            <person name="Catrice O."/>
            <person name="Chaidir N."/>
            <person name="Claudel C."/>
            <person name="Donnadieu C."/>
            <person name="Faraut T."/>
            <person name="Fievet G."/>
            <person name="Helmstetter N."/>
            <person name="King M."/>
            <person name="Knapp S.J."/>
            <person name="Lai Z."/>
            <person name="Le Paslier M.C."/>
            <person name="Lippi Y."/>
            <person name="Lorenzon L."/>
            <person name="Mandel J.R."/>
            <person name="Marage G."/>
            <person name="Marchand G."/>
            <person name="Marquand E."/>
            <person name="Bret-Mestries E."/>
            <person name="Morien E."/>
            <person name="Nambeesan S."/>
            <person name="Nguyen T."/>
            <person name="Pegot-Espagnet P."/>
            <person name="Pouilly N."/>
            <person name="Raftis F."/>
            <person name="Sallet E."/>
            <person name="Schiex T."/>
            <person name="Thomas J."/>
            <person name="Vandecasteele C."/>
            <person name="Vares D."/>
            <person name="Vear F."/>
            <person name="Vautrin S."/>
            <person name="Crespi M."/>
            <person name="Mangin B."/>
            <person name="Burke J.M."/>
            <person name="Salse J."/>
            <person name="Munos S."/>
            <person name="Vincourt P."/>
            <person name="Rieseberg L.H."/>
            <person name="Langlade N.B."/>
        </authorList>
    </citation>
    <scope>NUCLEOTIDE SEQUENCE</scope>
    <source>
        <tissue evidence="2">Leaves</tissue>
    </source>
</reference>
<evidence type="ECO:0000313" key="3">
    <source>
        <dbReference type="Proteomes" id="UP000215914"/>
    </source>
</evidence>
<evidence type="ECO:0000313" key="2">
    <source>
        <dbReference type="EMBL" id="KAF5774259.1"/>
    </source>
</evidence>
<dbReference type="Gramene" id="mRNA:HanXRQr2_Chr13g0598241">
    <property type="protein sequence ID" value="mRNA:HanXRQr2_Chr13g0598241"/>
    <property type="gene ID" value="HanXRQr2_Chr13g0598241"/>
</dbReference>
<keyword evidence="3" id="KW-1185">Reference proteome</keyword>
<gene>
    <name evidence="2" type="ORF">HanXRQr2_Chr13g0598241</name>
</gene>